<dbReference type="PANTHER" id="PTHR31290:SF5">
    <property type="entry name" value="UV-DAMAGE ENDONUCLEASE"/>
    <property type="match status" value="1"/>
</dbReference>
<evidence type="ECO:0000313" key="3">
    <source>
        <dbReference type="EMBL" id="PLR86298.1"/>
    </source>
</evidence>
<dbReference type="PANTHER" id="PTHR31290">
    <property type="entry name" value="UV-DAMAGE ENDONUCLEASE"/>
    <property type="match status" value="1"/>
</dbReference>
<comment type="caution">
    <text evidence="3">The sequence shown here is derived from an EMBL/GenBank/DDBJ whole genome shotgun (WGS) entry which is preliminary data.</text>
</comment>
<reference evidence="3 5" key="1">
    <citation type="submission" date="2017-11" db="EMBL/GenBank/DDBJ databases">
        <title>Comparitive Functional Genomics of Dry Heat Resistant strains isolated from the Viking Spacecraft.</title>
        <authorList>
            <person name="Seuylemezian A."/>
            <person name="Cooper K."/>
            <person name="Vaishampayan P."/>
        </authorList>
    </citation>
    <scope>NUCLEOTIDE SEQUENCE [LARGE SCALE GENOMIC DNA]</scope>
    <source>
        <strain evidence="3 5">M4.6</strain>
    </source>
</reference>
<dbReference type="Proteomes" id="UP000234951">
    <property type="component" value="Unassembled WGS sequence"/>
</dbReference>
<evidence type="ECO:0000256" key="2">
    <source>
        <dbReference type="ARBA" id="ARBA00023204"/>
    </source>
</evidence>
<dbReference type="EMBL" id="PGVD01000027">
    <property type="protein sequence ID" value="PLR97767.1"/>
    <property type="molecule type" value="Genomic_DNA"/>
</dbReference>
<dbReference type="Pfam" id="PF03851">
    <property type="entry name" value="UvdE"/>
    <property type="match status" value="1"/>
</dbReference>
<organism evidence="3 5">
    <name type="scientific">Bacillus canaveralius</name>
    <dbReference type="NCBI Taxonomy" id="1403243"/>
    <lineage>
        <taxon>Bacteria</taxon>
        <taxon>Bacillati</taxon>
        <taxon>Bacillota</taxon>
        <taxon>Bacilli</taxon>
        <taxon>Bacillales</taxon>
        <taxon>Bacillaceae</taxon>
        <taxon>Bacillus</taxon>
    </lineage>
</organism>
<dbReference type="InterPro" id="IPR004601">
    <property type="entry name" value="UvdE"/>
</dbReference>
<dbReference type="GO" id="GO:0004519">
    <property type="term" value="F:endonuclease activity"/>
    <property type="evidence" value="ECO:0007669"/>
    <property type="project" value="InterPro"/>
</dbReference>
<evidence type="ECO:0000313" key="6">
    <source>
        <dbReference type="Proteomes" id="UP000235114"/>
    </source>
</evidence>
<dbReference type="EMBL" id="PGVA01000003">
    <property type="protein sequence ID" value="PLR86298.1"/>
    <property type="molecule type" value="Genomic_DNA"/>
</dbReference>
<dbReference type="AlphaFoldDB" id="A0A2N5GRV6"/>
<name>A0A2N5GRV6_9BACI</name>
<keyword evidence="2" id="KW-0234">DNA repair</keyword>
<evidence type="ECO:0000256" key="1">
    <source>
        <dbReference type="ARBA" id="ARBA00022763"/>
    </source>
</evidence>
<dbReference type="Proteomes" id="UP000235114">
    <property type="component" value="Unassembled WGS sequence"/>
</dbReference>
<dbReference type="GO" id="GO:0006289">
    <property type="term" value="P:nucleotide-excision repair"/>
    <property type="evidence" value="ECO:0007669"/>
    <property type="project" value="InterPro"/>
</dbReference>
<accession>A0A2N5GRV6</accession>
<evidence type="ECO:0000313" key="5">
    <source>
        <dbReference type="Proteomes" id="UP000234951"/>
    </source>
</evidence>
<gene>
    <name evidence="3" type="ORF">CU635_01465</name>
    <name evidence="4" type="ORF">CVD25_09795</name>
</gene>
<proteinExistence type="predicted"/>
<sequence length="126" mass="14635">MIKSFFQAFIGARDSACFRLHHHLANQGAGNWEGAWERVVSTWGDSSLPIKMHISSPRFEKDFRAHRDYIDVEMFLTFLKTIKGSVPEIYCMIEAKKKDEALFQLMRQIKRVPGVELINEASFRMP</sequence>
<evidence type="ECO:0000313" key="4">
    <source>
        <dbReference type="EMBL" id="PLR97767.1"/>
    </source>
</evidence>
<dbReference type="Gene3D" id="3.20.20.150">
    <property type="entry name" value="Divalent-metal-dependent TIM barrel enzymes"/>
    <property type="match status" value="1"/>
</dbReference>
<protein>
    <submittedName>
        <fullName evidence="3">Uncharacterized protein</fullName>
    </submittedName>
</protein>
<dbReference type="RefSeq" id="WP_101575393.1">
    <property type="nucleotide sequence ID" value="NZ_PGVA01000003.1"/>
</dbReference>
<keyword evidence="6" id="KW-1185">Reference proteome</keyword>
<keyword evidence="1" id="KW-0227">DNA damage</keyword>
<dbReference type="GO" id="GO:0009411">
    <property type="term" value="P:response to UV"/>
    <property type="evidence" value="ECO:0007669"/>
    <property type="project" value="InterPro"/>
</dbReference>
<reference evidence="4 6" key="2">
    <citation type="submission" date="2017-12" db="EMBL/GenBank/DDBJ databases">
        <title>Comparative Functional Genomics of Dry Heat Resistant strains isolated from the Viking Spacecraft.</title>
        <authorList>
            <person name="Seuylemezian A."/>
            <person name="Cooper K."/>
            <person name="Vaishampayan P."/>
        </authorList>
    </citation>
    <scope>NUCLEOTIDE SEQUENCE [LARGE SCALE GENOMIC DNA]</scope>
    <source>
        <strain evidence="4 6">ATCC 29669</strain>
    </source>
</reference>